<keyword evidence="3" id="KW-1185">Reference proteome</keyword>
<organism evidence="2 3">
    <name type="scientific">Antricoccus suffuscus</name>
    <dbReference type="NCBI Taxonomy" id="1629062"/>
    <lineage>
        <taxon>Bacteria</taxon>
        <taxon>Bacillati</taxon>
        <taxon>Actinomycetota</taxon>
        <taxon>Actinomycetes</taxon>
        <taxon>Geodermatophilales</taxon>
        <taxon>Antricoccaceae</taxon>
        <taxon>Antricoccus</taxon>
    </lineage>
</organism>
<comment type="caution">
    <text evidence="2">The sequence shown here is derived from an EMBL/GenBank/DDBJ whole genome shotgun (WGS) entry which is preliminary data.</text>
</comment>
<evidence type="ECO:0000313" key="3">
    <source>
        <dbReference type="Proteomes" id="UP000237752"/>
    </source>
</evidence>
<sequence>MPAHPPDGPAGKKPVTDLHRWALESAQYRAADSDGHAAVRELSRNHADATPQEERVLAGRVALDRMLVDDQPDRKLLVQKVVNLATLQTRLVEIARGTRRELLSLHAGEAPSEEAFTAAMRNDRELLDRGVRLRIVYPVEFSHIQRVREYTDTMQGHGAQFHFADAVPYRLIVSDGVRAVVPIVRDSRSEGALITGEPALVNGLRHLANGIFRSGRALSEIDPVAPSGRPSDLELAVIRAMSLGLTDEAAAKRLAVSERTFRRHVSQILVRLGASSRFQAGIRAVERGWL</sequence>
<dbReference type="RefSeq" id="WP_106347116.1">
    <property type="nucleotide sequence ID" value="NZ_PVUE01000001.1"/>
</dbReference>
<proteinExistence type="predicted"/>
<dbReference type="InterPro" id="IPR036388">
    <property type="entry name" value="WH-like_DNA-bd_sf"/>
</dbReference>
<feature type="domain" description="HTH luxR-type" evidence="1">
    <location>
        <begin position="223"/>
        <end position="288"/>
    </location>
</feature>
<dbReference type="AlphaFoldDB" id="A0A2T1A641"/>
<dbReference type="PROSITE" id="PS50043">
    <property type="entry name" value="HTH_LUXR_2"/>
    <property type="match status" value="1"/>
</dbReference>
<dbReference type="GO" id="GO:0006355">
    <property type="term" value="P:regulation of DNA-templated transcription"/>
    <property type="evidence" value="ECO:0007669"/>
    <property type="project" value="InterPro"/>
</dbReference>
<accession>A0A2T1A641</accession>
<reference evidence="2 3" key="1">
    <citation type="submission" date="2018-03" db="EMBL/GenBank/DDBJ databases">
        <title>Genomic Encyclopedia of Archaeal and Bacterial Type Strains, Phase II (KMG-II): from individual species to whole genera.</title>
        <authorList>
            <person name="Goeker M."/>
        </authorList>
    </citation>
    <scope>NUCLEOTIDE SEQUENCE [LARGE SCALE GENOMIC DNA]</scope>
    <source>
        <strain evidence="2 3">DSM 100065</strain>
    </source>
</reference>
<dbReference type="Pfam" id="PF00196">
    <property type="entry name" value="GerE"/>
    <property type="match status" value="1"/>
</dbReference>
<dbReference type="Proteomes" id="UP000237752">
    <property type="component" value="Unassembled WGS sequence"/>
</dbReference>
<dbReference type="OrthoDB" id="3728246at2"/>
<dbReference type="GO" id="GO:0003677">
    <property type="term" value="F:DNA binding"/>
    <property type="evidence" value="ECO:0007669"/>
    <property type="project" value="InterPro"/>
</dbReference>
<dbReference type="EMBL" id="PVUE01000001">
    <property type="protein sequence ID" value="PRZ44059.1"/>
    <property type="molecule type" value="Genomic_DNA"/>
</dbReference>
<name>A0A2T1A641_9ACTN</name>
<dbReference type="SMART" id="SM00421">
    <property type="entry name" value="HTH_LUXR"/>
    <property type="match status" value="1"/>
</dbReference>
<dbReference type="Gene3D" id="1.10.10.10">
    <property type="entry name" value="Winged helix-like DNA-binding domain superfamily/Winged helix DNA-binding domain"/>
    <property type="match status" value="1"/>
</dbReference>
<dbReference type="InterPro" id="IPR016032">
    <property type="entry name" value="Sig_transdc_resp-reg_C-effctor"/>
</dbReference>
<dbReference type="InterPro" id="IPR000792">
    <property type="entry name" value="Tscrpt_reg_LuxR_C"/>
</dbReference>
<protein>
    <submittedName>
        <fullName evidence="2">Regulatory LuxR family protein</fullName>
    </submittedName>
</protein>
<dbReference type="SUPFAM" id="SSF46894">
    <property type="entry name" value="C-terminal effector domain of the bipartite response regulators"/>
    <property type="match status" value="1"/>
</dbReference>
<evidence type="ECO:0000259" key="1">
    <source>
        <dbReference type="PROSITE" id="PS50043"/>
    </source>
</evidence>
<evidence type="ECO:0000313" key="2">
    <source>
        <dbReference type="EMBL" id="PRZ44059.1"/>
    </source>
</evidence>
<gene>
    <name evidence="2" type="ORF">CLV47_101183</name>
</gene>